<dbReference type="Pfam" id="PF12139">
    <property type="entry name" value="APS-reductase_C"/>
    <property type="match status" value="1"/>
</dbReference>
<keyword evidence="2" id="KW-0479">Metal-binding</keyword>
<dbReference type="AlphaFoldDB" id="A0A1J5T8I5"/>
<dbReference type="PANTHER" id="PTHR43687:SF1">
    <property type="entry name" value="FERREDOXIN III"/>
    <property type="match status" value="1"/>
</dbReference>
<dbReference type="SUPFAM" id="SSF54862">
    <property type="entry name" value="4Fe-4S ferredoxins"/>
    <property type="match status" value="1"/>
</dbReference>
<comment type="caution">
    <text evidence="6">The sequence shown here is derived from an EMBL/GenBank/DDBJ whole genome shotgun (WGS) entry which is preliminary data.</text>
</comment>
<dbReference type="PROSITE" id="PS51379">
    <property type="entry name" value="4FE4S_FER_2"/>
    <property type="match status" value="2"/>
</dbReference>
<dbReference type="InterPro" id="IPR017900">
    <property type="entry name" value="4Fe4S_Fe_S_CS"/>
</dbReference>
<dbReference type="NCBIfam" id="TIGR02060">
    <property type="entry name" value="aprB"/>
    <property type="match status" value="1"/>
</dbReference>
<evidence type="ECO:0000256" key="2">
    <source>
        <dbReference type="ARBA" id="ARBA00022723"/>
    </source>
</evidence>
<dbReference type="Gene3D" id="6.20.260.10">
    <property type="entry name" value="Adenylylsulphate reductase, beta subunit, C-terminal domain"/>
    <property type="match status" value="1"/>
</dbReference>
<dbReference type="InterPro" id="IPR050572">
    <property type="entry name" value="Fe-S_Ferredoxin"/>
</dbReference>
<organism evidence="6">
    <name type="scientific">mine drainage metagenome</name>
    <dbReference type="NCBI Taxonomy" id="410659"/>
    <lineage>
        <taxon>unclassified sequences</taxon>
        <taxon>metagenomes</taxon>
        <taxon>ecological metagenomes</taxon>
    </lineage>
</organism>
<dbReference type="GO" id="GO:0051539">
    <property type="term" value="F:4 iron, 4 sulfur cluster binding"/>
    <property type="evidence" value="ECO:0007669"/>
    <property type="project" value="UniProtKB-KW"/>
</dbReference>
<keyword evidence="1" id="KW-0004">4Fe-4S</keyword>
<dbReference type="InterPro" id="IPR038465">
    <property type="entry name" value="APS_reduc_Bsu_C_sf"/>
</dbReference>
<dbReference type="InterPro" id="IPR011802">
    <property type="entry name" value="AprB"/>
</dbReference>
<keyword evidence="3" id="KW-0408">Iron</keyword>
<gene>
    <name evidence="6" type="ORF">GALL_31520</name>
</gene>
<protein>
    <submittedName>
        <fullName evidence="6">Ferredoxin-2</fullName>
    </submittedName>
</protein>
<evidence type="ECO:0000256" key="4">
    <source>
        <dbReference type="ARBA" id="ARBA00023014"/>
    </source>
</evidence>
<dbReference type="PANTHER" id="PTHR43687">
    <property type="entry name" value="ADENYLYLSULFATE REDUCTASE, BETA SUBUNIT"/>
    <property type="match status" value="1"/>
</dbReference>
<dbReference type="Gene3D" id="3.30.70.20">
    <property type="match status" value="1"/>
</dbReference>
<proteinExistence type="predicted"/>
<dbReference type="GO" id="GO:0046872">
    <property type="term" value="F:metal ion binding"/>
    <property type="evidence" value="ECO:0007669"/>
    <property type="project" value="UniProtKB-KW"/>
</dbReference>
<dbReference type="PROSITE" id="PS00198">
    <property type="entry name" value="4FE4S_FER_1"/>
    <property type="match status" value="2"/>
</dbReference>
<evidence type="ECO:0000256" key="1">
    <source>
        <dbReference type="ARBA" id="ARBA00022485"/>
    </source>
</evidence>
<name>A0A1J5T8I5_9ZZZZ</name>
<dbReference type="EMBL" id="MLJW01000007">
    <property type="protein sequence ID" value="OIR16427.1"/>
    <property type="molecule type" value="Genomic_DNA"/>
</dbReference>
<keyword evidence="4" id="KW-0411">Iron-sulfur</keyword>
<dbReference type="InterPro" id="IPR017896">
    <property type="entry name" value="4Fe4S_Fe-S-bd"/>
</dbReference>
<dbReference type="Pfam" id="PF12838">
    <property type="entry name" value="Fer4_7"/>
    <property type="match status" value="1"/>
</dbReference>
<evidence type="ECO:0000259" key="5">
    <source>
        <dbReference type="PROSITE" id="PS51379"/>
    </source>
</evidence>
<evidence type="ECO:0000313" key="6">
    <source>
        <dbReference type="EMBL" id="OIR16427.1"/>
    </source>
</evidence>
<feature type="domain" description="4Fe-4S ferredoxin-type" evidence="5">
    <location>
        <begin position="1"/>
        <end position="30"/>
    </location>
</feature>
<feature type="domain" description="4Fe-4S ferredoxin-type" evidence="5">
    <location>
        <begin position="33"/>
        <end position="62"/>
    </location>
</feature>
<reference evidence="6" key="1">
    <citation type="submission" date="2016-10" db="EMBL/GenBank/DDBJ databases">
        <title>Sequence of Gallionella enrichment culture.</title>
        <authorList>
            <person name="Poehlein A."/>
            <person name="Muehling M."/>
            <person name="Daniel R."/>
        </authorList>
    </citation>
    <scope>NUCLEOTIDE SEQUENCE</scope>
</reference>
<sequence length="160" mass="18157">MPTFVYMTRCDGCGECVDICPSDIMHIDKKLRRAYNIEPSMCWECYSCVKACPHQAIDVRGYADFAPLGHSVRVIRDEEKGTIAWRIKFRNGKKDMELLAPITTKPWGSATPDLAKVPAPSKEMRDSQLLFNEPKYIRMDDGGLHTLQSNGLEIKKGVQY</sequence>
<evidence type="ECO:0000256" key="3">
    <source>
        <dbReference type="ARBA" id="ARBA00023004"/>
    </source>
</evidence>
<dbReference type="InterPro" id="IPR022738">
    <property type="entry name" value="AprB_C"/>
</dbReference>
<accession>A0A1J5T8I5</accession>